<dbReference type="GO" id="GO:0016853">
    <property type="term" value="F:isomerase activity"/>
    <property type="evidence" value="ECO:0007669"/>
    <property type="project" value="UniProtKB-KW"/>
</dbReference>
<dbReference type="EMBL" id="AMCI01000765">
    <property type="protein sequence ID" value="EJX07901.1"/>
    <property type="molecule type" value="Genomic_DNA"/>
</dbReference>
<keyword evidence="1" id="KW-0413">Isomerase</keyword>
<comment type="caution">
    <text evidence="1">The sequence shown here is derived from an EMBL/GenBank/DDBJ whole genome shotgun (WGS) entry which is preliminary data.</text>
</comment>
<evidence type="ECO:0000313" key="1">
    <source>
        <dbReference type="EMBL" id="EJX07901.1"/>
    </source>
</evidence>
<name>J9D5B1_9ZZZZ</name>
<accession>J9D5B1</accession>
<protein>
    <submittedName>
        <fullName evidence="1">Peptidyl-prolyl cis-trans isomerase</fullName>
    </submittedName>
</protein>
<sequence>MKNFLTMVVKQQKKAEKVMATAKNVKSTADMQKLQGAVTASLSNQMFTSYPMVSGVNTPELKLAGAIAKTAVGKTSSLVQGAGAVYVLQVTGESKAADKYDEATEVSQVSNSIGQRCYNATFNYLTARKSEMVDHRYQF</sequence>
<reference evidence="1" key="1">
    <citation type="journal article" date="2012" name="PLoS ONE">
        <title>Gene sets for utilization of primary and secondary nutrition supplies in the distal gut of endangered iberian lynx.</title>
        <authorList>
            <person name="Alcaide M."/>
            <person name="Messina E."/>
            <person name="Richter M."/>
            <person name="Bargiela R."/>
            <person name="Peplies J."/>
            <person name="Huws S.A."/>
            <person name="Newbold C.J."/>
            <person name="Golyshin P.N."/>
            <person name="Simon M.A."/>
            <person name="Lopez G."/>
            <person name="Yakimov M.M."/>
            <person name="Ferrer M."/>
        </authorList>
    </citation>
    <scope>NUCLEOTIDE SEQUENCE</scope>
</reference>
<dbReference type="AlphaFoldDB" id="J9D5B1"/>
<organism evidence="1">
    <name type="scientific">gut metagenome</name>
    <dbReference type="NCBI Taxonomy" id="749906"/>
    <lineage>
        <taxon>unclassified sequences</taxon>
        <taxon>metagenomes</taxon>
        <taxon>organismal metagenomes</taxon>
    </lineage>
</organism>
<proteinExistence type="predicted"/>
<gene>
    <name evidence="1" type="ORF">EVA_03991</name>
</gene>